<dbReference type="InterPro" id="IPR036770">
    <property type="entry name" value="Ankyrin_rpt-contain_sf"/>
</dbReference>
<feature type="transmembrane region" description="Helical" evidence="2">
    <location>
        <begin position="224"/>
        <end position="247"/>
    </location>
</feature>
<dbReference type="Pfam" id="PF26640">
    <property type="entry name" value="DUF8212"/>
    <property type="match status" value="1"/>
</dbReference>
<keyword evidence="2" id="KW-0812">Transmembrane</keyword>
<dbReference type="PROSITE" id="PS50088">
    <property type="entry name" value="ANK_REPEAT"/>
    <property type="match status" value="1"/>
</dbReference>
<evidence type="ECO:0000256" key="2">
    <source>
        <dbReference type="SAM" id="Phobius"/>
    </source>
</evidence>
<accession>A0A0B7KK24</accession>
<dbReference type="PANTHER" id="PTHR10622">
    <property type="entry name" value="HET DOMAIN-CONTAINING PROTEIN"/>
    <property type="match status" value="1"/>
</dbReference>
<dbReference type="InterPro" id="IPR058525">
    <property type="entry name" value="DUF8212"/>
</dbReference>
<dbReference type="SUPFAM" id="SSF48403">
    <property type="entry name" value="Ankyrin repeat"/>
    <property type="match status" value="1"/>
</dbReference>
<reference evidence="5" key="1">
    <citation type="submission" date="2015-01" db="EMBL/GenBank/DDBJ databases">
        <authorList>
            <person name="Durling Mikael"/>
        </authorList>
    </citation>
    <scope>NUCLEOTIDE SEQUENCE</scope>
</reference>
<dbReference type="SMART" id="SM00248">
    <property type="entry name" value="ANK"/>
    <property type="match status" value="6"/>
</dbReference>
<keyword evidence="2" id="KW-0472">Membrane</keyword>
<organism evidence="5">
    <name type="scientific">Bionectria ochroleuca</name>
    <name type="common">Gliocladium roseum</name>
    <dbReference type="NCBI Taxonomy" id="29856"/>
    <lineage>
        <taxon>Eukaryota</taxon>
        <taxon>Fungi</taxon>
        <taxon>Dikarya</taxon>
        <taxon>Ascomycota</taxon>
        <taxon>Pezizomycotina</taxon>
        <taxon>Sordariomycetes</taxon>
        <taxon>Hypocreomycetidae</taxon>
        <taxon>Hypocreales</taxon>
        <taxon>Bionectriaceae</taxon>
        <taxon>Clonostachys</taxon>
    </lineage>
</organism>
<proteinExistence type="predicted"/>
<dbReference type="PROSITE" id="PS50297">
    <property type="entry name" value="ANK_REP_REGION"/>
    <property type="match status" value="1"/>
</dbReference>
<dbReference type="PANTHER" id="PTHR10622:SF10">
    <property type="entry name" value="HET DOMAIN-CONTAINING PROTEIN"/>
    <property type="match status" value="1"/>
</dbReference>
<dbReference type="Gene3D" id="1.25.40.20">
    <property type="entry name" value="Ankyrin repeat-containing domain"/>
    <property type="match status" value="2"/>
</dbReference>
<keyword evidence="2" id="KW-1133">Transmembrane helix</keyword>
<dbReference type="AlphaFoldDB" id="A0A0B7KK24"/>
<sequence>MRLLNTEIAEVIEVYGSDIPRYAILSHTWTDGEILIQELQDPHLRDTAWKDLARKLPNDIRENKRRAFGKLVKSTMIARQGEYDHIWVDTCCIDKSSSAELSEAINSMYRWYAEAGVCYAYLADVPPAGTEDIFQQGSRFRQSRWFTRGWTLQELIASPNVEFLASDWTYLGAKTGDLYFTKLLVDITGIQLEVLTGEMSPQDVSVAARMHWAADRQTSRIEDIAYCLLGIFYCLLGIFDVNMPLLYGEGKRSFIRLQEAILAKEDDQSIFAWHTDLNDTDATGGKTQWSQMSGLLADSPSRFWDKSDIETTMPLTLSDEPPTVTSRGLGVGFLLFPCPTIHMVEADFRVILSCERVRKGKRQSPIIYLKRIWGMGNQFARVGSHLKSFVPPNISLLDGGVYERVFVKQNPAADIRTVRIMAVKDRSEPQLPSSISQTTEWKIKDAWPKHGWTEATQTLQTQHLTFGLPCGIIRIEVPQNGYSVTMDVAIGMHAQNERLYRSWCQIMTVNPTFLPEGMFSWATHEAQSGNIEYKNLSTHNFDGIDVKPWVFVTEQNRKKTLDIVVHVLSGNASVGENNSHTLGVYGQIIPVDTLPQEERMNVPSASSPDLIKDPLSAQENQAWNSWSRGVVAMMKEISVIDTIETSVFSRVGFGSKVRIKAQHGDGISHKSVLEYCLSALPASETETPKLVHVLRGENQADMENCIEAAKALESKPDSFLQLQPLQWAVLGGNLDVVNKLVDAGMDFRGKSDRRLTSLHLALLLPDPTIFHYICGVIDGVSPPVPVSDASLSTFTETAPAVDYYEPTVINLDRPIHFAASYATSPAFWEKLRYNVWEPRLDIWDDIRRENSLGERPIHRAAAMGNMAALEFILRNDESSMISQCNVADDRGRTPLWHAACSDHSGSITAMLLWHGANPDFPCEDGLAPIHVACRQGTAGCLKELISNGVSPSLLTSTDILPAHLAAIFGHQDCLEVLLANHGPMKSFPKDIPYVYEFSAFHLAVANGKEGCARCIYKSPYNKHILKDESWMLCVLVEPSGPKISWMYIEITDKHWFAVEHSKMDQGTRGFVPASDQARGATLWVRPALQSEG</sequence>
<name>A0A0B7KK24_BIOOC</name>
<dbReference type="Pfam" id="PF12796">
    <property type="entry name" value="Ank_2"/>
    <property type="match status" value="1"/>
</dbReference>
<dbReference type="EMBL" id="CDPU01000049">
    <property type="protein sequence ID" value="CEO55195.1"/>
    <property type="molecule type" value="Genomic_DNA"/>
</dbReference>
<evidence type="ECO:0000256" key="1">
    <source>
        <dbReference type="PROSITE-ProRule" id="PRU00023"/>
    </source>
</evidence>
<feature type="domain" description="DUF8212" evidence="4">
    <location>
        <begin position="252"/>
        <end position="311"/>
    </location>
</feature>
<dbReference type="Pfam" id="PF06985">
    <property type="entry name" value="HET"/>
    <property type="match status" value="1"/>
</dbReference>
<evidence type="ECO:0000313" key="5">
    <source>
        <dbReference type="EMBL" id="CEO55195.1"/>
    </source>
</evidence>
<dbReference type="InterPro" id="IPR002110">
    <property type="entry name" value="Ankyrin_rpt"/>
</dbReference>
<evidence type="ECO:0000259" key="4">
    <source>
        <dbReference type="Pfam" id="PF26640"/>
    </source>
</evidence>
<feature type="repeat" description="ANK" evidence="1">
    <location>
        <begin position="924"/>
        <end position="956"/>
    </location>
</feature>
<evidence type="ECO:0000259" key="3">
    <source>
        <dbReference type="Pfam" id="PF06985"/>
    </source>
</evidence>
<feature type="domain" description="Heterokaryon incompatibility" evidence="3">
    <location>
        <begin position="22"/>
        <end position="124"/>
    </location>
</feature>
<keyword evidence="1" id="KW-0040">ANK repeat</keyword>
<gene>
    <name evidence="5" type="ORF">BN869_000011253_1</name>
</gene>
<protein>
    <submittedName>
        <fullName evidence="5">Uncharacterized protein</fullName>
    </submittedName>
</protein>
<dbReference type="InterPro" id="IPR010730">
    <property type="entry name" value="HET"/>
</dbReference>